<gene>
    <name evidence="3" type="ORF">VI08_14975</name>
</gene>
<keyword evidence="1" id="KW-0472">Membrane</keyword>
<evidence type="ECO:0000313" key="3">
    <source>
        <dbReference type="EMBL" id="KJV30413.1"/>
    </source>
</evidence>
<dbReference type="EMBL" id="JZRB01000032">
    <property type="protein sequence ID" value="KJV30413.1"/>
    <property type="molecule type" value="Genomic_DNA"/>
</dbReference>
<dbReference type="GO" id="GO:0000270">
    <property type="term" value="P:peptidoglycan metabolic process"/>
    <property type="evidence" value="ECO:0007669"/>
    <property type="project" value="TreeGrafter"/>
</dbReference>
<dbReference type="InterPro" id="IPR003848">
    <property type="entry name" value="DUF218"/>
</dbReference>
<comment type="caution">
    <text evidence="3">The sequence shown here is derived from an EMBL/GenBank/DDBJ whole genome shotgun (WGS) entry which is preliminary data.</text>
</comment>
<keyword evidence="1" id="KW-1133">Transmembrane helix</keyword>
<keyword evidence="4" id="KW-1185">Reference proteome</keyword>
<organism evidence="3 4">
    <name type="scientific">Luteibacter yeojuensis</name>
    <dbReference type="NCBI Taxonomy" id="345309"/>
    <lineage>
        <taxon>Bacteria</taxon>
        <taxon>Pseudomonadati</taxon>
        <taxon>Pseudomonadota</taxon>
        <taxon>Gammaproteobacteria</taxon>
        <taxon>Lysobacterales</taxon>
        <taxon>Rhodanobacteraceae</taxon>
        <taxon>Luteibacter</taxon>
    </lineage>
</organism>
<sequence length="229" mass="23905">MARLLHPAVQALLVGLAATALVLLRRPRAALATGLLAVAWIWVASSPALALGLRQGLVAPAAAPTRAGAIVVLGGGAIPAGPWSRSGTRAGMGLNLWREGYAPLVLVSGSDQAQALAAGYTLSGIPAADLRVEALSANTHENARNSAAMLRANGLGDIVLVTSPIHMRRAQAAFRHEGIRVAPAPAPDDDDAVLAASARWLPRREALTMTARCVREYAALWVYARRGWI</sequence>
<dbReference type="Pfam" id="PF02698">
    <property type="entry name" value="DUF218"/>
    <property type="match status" value="1"/>
</dbReference>
<dbReference type="GO" id="GO:0043164">
    <property type="term" value="P:Gram-negative-bacterium-type cell wall biogenesis"/>
    <property type="evidence" value="ECO:0007669"/>
    <property type="project" value="TreeGrafter"/>
</dbReference>
<proteinExistence type="predicted"/>
<dbReference type="PANTHER" id="PTHR30336">
    <property type="entry name" value="INNER MEMBRANE PROTEIN, PROBABLE PERMEASE"/>
    <property type="match status" value="1"/>
</dbReference>
<accession>A0A0F3KGS0</accession>
<dbReference type="Gene3D" id="3.40.50.620">
    <property type="entry name" value="HUPs"/>
    <property type="match status" value="1"/>
</dbReference>
<reference evidence="3 4" key="1">
    <citation type="submission" date="2015-03" db="EMBL/GenBank/DDBJ databases">
        <title>Draft genome sequence of Luteibacter yeojuensis strain SU11.</title>
        <authorList>
            <person name="Sulaiman J."/>
            <person name="Priya K."/>
            <person name="Chan K.-G."/>
        </authorList>
    </citation>
    <scope>NUCLEOTIDE SEQUENCE [LARGE SCALE GENOMIC DNA]</scope>
    <source>
        <strain evidence="3 4">SU11</strain>
    </source>
</reference>
<dbReference type="CDD" id="cd06259">
    <property type="entry name" value="YdcF-like"/>
    <property type="match status" value="1"/>
</dbReference>
<dbReference type="PATRIC" id="fig|345309.4.peg.2599"/>
<dbReference type="InterPro" id="IPR014729">
    <property type="entry name" value="Rossmann-like_a/b/a_fold"/>
</dbReference>
<protein>
    <recommendedName>
        <fullName evidence="2">DUF218 domain-containing protein</fullName>
    </recommendedName>
</protein>
<feature type="transmembrane region" description="Helical" evidence="1">
    <location>
        <begin position="29"/>
        <end position="51"/>
    </location>
</feature>
<evidence type="ECO:0000313" key="4">
    <source>
        <dbReference type="Proteomes" id="UP000033651"/>
    </source>
</evidence>
<dbReference type="InterPro" id="IPR051599">
    <property type="entry name" value="Cell_Envelope_Assoc"/>
</dbReference>
<dbReference type="PANTHER" id="PTHR30336:SF4">
    <property type="entry name" value="ENVELOPE BIOGENESIS FACTOR ELYC"/>
    <property type="match status" value="1"/>
</dbReference>
<feature type="domain" description="DUF218" evidence="2">
    <location>
        <begin position="69"/>
        <end position="218"/>
    </location>
</feature>
<dbReference type="Proteomes" id="UP000033651">
    <property type="component" value="Unassembled WGS sequence"/>
</dbReference>
<dbReference type="OrthoDB" id="9809813at2"/>
<name>A0A0F3KGS0_9GAMM</name>
<evidence type="ECO:0000259" key="2">
    <source>
        <dbReference type="Pfam" id="PF02698"/>
    </source>
</evidence>
<dbReference type="AlphaFoldDB" id="A0A0F3KGS0"/>
<keyword evidence="1" id="KW-0812">Transmembrane</keyword>
<dbReference type="GO" id="GO:0005886">
    <property type="term" value="C:plasma membrane"/>
    <property type="evidence" value="ECO:0007669"/>
    <property type="project" value="TreeGrafter"/>
</dbReference>
<evidence type="ECO:0000256" key="1">
    <source>
        <dbReference type="SAM" id="Phobius"/>
    </source>
</evidence>